<evidence type="ECO:0000256" key="6">
    <source>
        <dbReference type="ARBA" id="ARBA00022840"/>
    </source>
</evidence>
<dbReference type="RefSeq" id="WP_338248856.1">
    <property type="nucleotide sequence ID" value="NZ_AP028907.1"/>
</dbReference>
<dbReference type="PANTHER" id="PTHR43297:SF14">
    <property type="entry name" value="ATPASE AAA-TYPE CORE DOMAIN-CONTAINING PROTEIN"/>
    <property type="match status" value="1"/>
</dbReference>
<dbReference type="Gene3D" id="3.40.50.300">
    <property type="entry name" value="P-loop containing nucleotide triphosphate hydrolases"/>
    <property type="match status" value="1"/>
</dbReference>
<dbReference type="SUPFAM" id="SSF52540">
    <property type="entry name" value="P-loop containing nucleoside triphosphate hydrolases"/>
    <property type="match status" value="1"/>
</dbReference>
<sequence>MALLEVRNLKIYYYTLKGVVKAVDDVSFELQRGEVLGIAGESGCGKSTLAWGLLGLVPPPGRIVGGSIRLDGTELVGMSEAELRSKIRWKRISMIFQGAMNVLTPVYTVGRQIVEVLTLHGGYSVNDARARAYELLESVGLDRSIFHRYPHELSGGQKQRVVIAMALALEPDIVIADEPTTALDVIVQAQILNLLKKLQREKNISFILISHDLGVIAELADKVMIMYAGKVVEYGSAEDVFYRPRHPYTYMLLQAFPRLHGPRTKLRYIPGQPPDLRRPPPGCRFAPRCPIAEARCREEEPQLQMYEKGHYVACWLADSGVDSMKEAER</sequence>
<keyword evidence="11" id="KW-1185">Reference proteome</keyword>
<evidence type="ECO:0000259" key="9">
    <source>
        <dbReference type="PROSITE" id="PS50893"/>
    </source>
</evidence>
<keyword evidence="6 10" id="KW-0067">ATP-binding</keyword>
<dbReference type="InterPro" id="IPR050388">
    <property type="entry name" value="ABC_Ni/Peptide_Import"/>
</dbReference>
<proteinExistence type="predicted"/>
<feature type="domain" description="ABC transporter" evidence="9">
    <location>
        <begin position="6"/>
        <end position="253"/>
    </location>
</feature>
<keyword evidence="4" id="KW-0997">Cell inner membrane</keyword>
<evidence type="ECO:0000256" key="3">
    <source>
        <dbReference type="ARBA" id="ARBA00022475"/>
    </source>
</evidence>
<keyword evidence="3" id="KW-1003">Cell membrane</keyword>
<dbReference type="InterPro" id="IPR013563">
    <property type="entry name" value="Oligopep_ABC_C"/>
</dbReference>
<dbReference type="CDD" id="cd03257">
    <property type="entry name" value="ABC_NikE_OppD_transporters"/>
    <property type="match status" value="1"/>
</dbReference>
<dbReference type="Proteomes" id="UP001341135">
    <property type="component" value="Chromosome"/>
</dbReference>
<keyword evidence="5" id="KW-0547">Nucleotide-binding</keyword>
<evidence type="ECO:0000256" key="4">
    <source>
        <dbReference type="ARBA" id="ARBA00022519"/>
    </source>
</evidence>
<reference evidence="10 11" key="1">
    <citation type="submission" date="2023-09" db="EMBL/GenBank/DDBJ databases">
        <title>Pyrofollis japonicus gen. nov. sp. nov., a novel member of the family Pyrodictiaceae isolated from the Iheya North hydrothermal field.</title>
        <authorList>
            <person name="Miyazaki U."/>
            <person name="Sanari M."/>
            <person name="Tame A."/>
            <person name="Kitajima M."/>
            <person name="Okamoto A."/>
            <person name="Sawayama S."/>
            <person name="Miyazaki J."/>
            <person name="Takai K."/>
            <person name="Nakagawa S."/>
        </authorList>
    </citation>
    <scope>NUCLEOTIDE SEQUENCE [LARGE SCALE GENOMIC DNA]</scope>
    <source>
        <strain evidence="10 11">AV2</strain>
    </source>
</reference>
<keyword evidence="8" id="KW-0472">Membrane</keyword>
<accession>A0ABM8IWR0</accession>
<dbReference type="InterPro" id="IPR003593">
    <property type="entry name" value="AAA+_ATPase"/>
</dbReference>
<evidence type="ECO:0000313" key="11">
    <source>
        <dbReference type="Proteomes" id="UP001341135"/>
    </source>
</evidence>
<dbReference type="Pfam" id="PF08352">
    <property type="entry name" value="oligo_HPY"/>
    <property type="match status" value="1"/>
</dbReference>
<dbReference type="PROSITE" id="PS50893">
    <property type="entry name" value="ABC_TRANSPORTER_2"/>
    <property type="match status" value="1"/>
</dbReference>
<dbReference type="InterPro" id="IPR003439">
    <property type="entry name" value="ABC_transporter-like_ATP-bd"/>
</dbReference>
<evidence type="ECO:0000256" key="2">
    <source>
        <dbReference type="ARBA" id="ARBA00022448"/>
    </source>
</evidence>
<comment type="subcellular location">
    <subcellularLocation>
        <location evidence="1">Cell membrane</location>
        <topology evidence="1">Peripheral membrane protein</topology>
    </subcellularLocation>
</comment>
<gene>
    <name evidence="10" type="ORF">PABY_15460</name>
</gene>
<protein>
    <submittedName>
        <fullName evidence="10">ABC transporter ATP-binding protein</fullName>
    </submittedName>
</protein>
<dbReference type="PROSITE" id="PS00211">
    <property type="entry name" value="ABC_TRANSPORTER_1"/>
    <property type="match status" value="1"/>
</dbReference>
<dbReference type="PANTHER" id="PTHR43297">
    <property type="entry name" value="OLIGOPEPTIDE TRANSPORT ATP-BINDING PROTEIN APPD"/>
    <property type="match status" value="1"/>
</dbReference>
<organism evidence="10 11">
    <name type="scientific">Pyrodictium abyssi</name>
    <dbReference type="NCBI Taxonomy" id="54256"/>
    <lineage>
        <taxon>Archaea</taxon>
        <taxon>Thermoproteota</taxon>
        <taxon>Thermoprotei</taxon>
        <taxon>Desulfurococcales</taxon>
        <taxon>Pyrodictiaceae</taxon>
        <taxon>Pyrodictium</taxon>
    </lineage>
</organism>
<dbReference type="Pfam" id="PF00005">
    <property type="entry name" value="ABC_tran"/>
    <property type="match status" value="1"/>
</dbReference>
<evidence type="ECO:0000313" key="10">
    <source>
        <dbReference type="EMBL" id="BES81979.1"/>
    </source>
</evidence>
<name>A0ABM8IWR0_9CREN</name>
<dbReference type="NCBIfam" id="TIGR01727">
    <property type="entry name" value="oligo_HPY"/>
    <property type="match status" value="1"/>
</dbReference>
<dbReference type="EMBL" id="AP028907">
    <property type="protein sequence ID" value="BES81979.1"/>
    <property type="molecule type" value="Genomic_DNA"/>
</dbReference>
<dbReference type="InterPro" id="IPR017871">
    <property type="entry name" value="ABC_transporter-like_CS"/>
</dbReference>
<dbReference type="GO" id="GO:0005524">
    <property type="term" value="F:ATP binding"/>
    <property type="evidence" value="ECO:0007669"/>
    <property type="project" value="UniProtKB-KW"/>
</dbReference>
<evidence type="ECO:0000256" key="5">
    <source>
        <dbReference type="ARBA" id="ARBA00022741"/>
    </source>
</evidence>
<dbReference type="GeneID" id="89289556"/>
<dbReference type="SMART" id="SM00382">
    <property type="entry name" value="AAA"/>
    <property type="match status" value="1"/>
</dbReference>
<evidence type="ECO:0000256" key="7">
    <source>
        <dbReference type="ARBA" id="ARBA00022967"/>
    </source>
</evidence>
<evidence type="ECO:0000256" key="1">
    <source>
        <dbReference type="ARBA" id="ARBA00004202"/>
    </source>
</evidence>
<keyword evidence="7" id="KW-1278">Translocase</keyword>
<keyword evidence="2" id="KW-0813">Transport</keyword>
<dbReference type="InterPro" id="IPR027417">
    <property type="entry name" value="P-loop_NTPase"/>
</dbReference>
<evidence type="ECO:0000256" key="8">
    <source>
        <dbReference type="ARBA" id="ARBA00023136"/>
    </source>
</evidence>